<evidence type="ECO:0000313" key="7">
    <source>
        <dbReference type="EMBL" id="MBB4268067.1"/>
    </source>
</evidence>
<accession>A0A7W6WBZ6</accession>
<evidence type="ECO:0000256" key="1">
    <source>
        <dbReference type="ARBA" id="ARBA00009741"/>
    </source>
</evidence>
<dbReference type="GO" id="GO:0005840">
    <property type="term" value="C:ribosome"/>
    <property type="evidence" value="ECO:0007669"/>
    <property type="project" value="UniProtKB-KW"/>
</dbReference>
<dbReference type="AlphaFoldDB" id="A0A7W6WBZ6"/>
<evidence type="ECO:0000313" key="8">
    <source>
        <dbReference type="Proteomes" id="UP000554286"/>
    </source>
</evidence>
<dbReference type="PANTHER" id="PTHR43648:SF1">
    <property type="entry name" value="ELECTRON TRANSFER FLAVOPROTEIN BETA SUBUNIT LYSINE METHYLTRANSFERASE"/>
    <property type="match status" value="1"/>
</dbReference>
<dbReference type="GO" id="GO:0008276">
    <property type="term" value="F:protein methyltransferase activity"/>
    <property type="evidence" value="ECO:0007669"/>
    <property type="project" value="UniProtKB-UniRule"/>
</dbReference>
<dbReference type="GO" id="GO:0005737">
    <property type="term" value="C:cytoplasm"/>
    <property type="evidence" value="ECO:0007669"/>
    <property type="project" value="UniProtKB-SubCell"/>
</dbReference>
<gene>
    <name evidence="6" type="primary">prmA</name>
    <name evidence="7" type="ORF">GGD89_003721</name>
</gene>
<sequence>MAETWRIDLVVPAAAVAVFESALEGLCDALLCFEIEDPGPTQGHWHLEGLSASAPNVHDLDLAVTLATRVAGIPEPPMTVERMGPRDWLRDNLATFPPLDVGRFHLRGSHVATPPPPGRHALIVDAATAFGSGEHPTTRGCLLALDALARDRAVRPRRVLDMGCGTGVLAMAAARAWRRPVLAVDVDDEAARVARDNARRNGLGARVRTLRADGFRGAAVRAAAPFDLILANILARPLTAMAPAAARALAPGGRIVLSGLLAAQETRVRNAYARQGLHLRSRLVLDTWTTLVMARR</sequence>
<dbReference type="RefSeq" id="WP_184048591.1">
    <property type="nucleotide sequence ID" value="NZ_JACIGK010000047.1"/>
</dbReference>
<dbReference type="EMBL" id="JACIGK010000047">
    <property type="protein sequence ID" value="MBB4268067.1"/>
    <property type="molecule type" value="Genomic_DNA"/>
</dbReference>
<dbReference type="Gene3D" id="3.40.50.150">
    <property type="entry name" value="Vaccinia Virus protein VP39"/>
    <property type="match status" value="1"/>
</dbReference>
<dbReference type="CDD" id="cd02440">
    <property type="entry name" value="AdoMet_MTases"/>
    <property type="match status" value="1"/>
</dbReference>
<dbReference type="GO" id="GO:0032259">
    <property type="term" value="P:methylation"/>
    <property type="evidence" value="ECO:0007669"/>
    <property type="project" value="UniProtKB-KW"/>
</dbReference>
<feature type="binding site" evidence="6">
    <location>
        <position position="138"/>
    </location>
    <ligand>
        <name>S-adenosyl-L-methionine</name>
        <dbReference type="ChEBI" id="CHEBI:59789"/>
    </ligand>
</feature>
<evidence type="ECO:0000256" key="6">
    <source>
        <dbReference type="HAMAP-Rule" id="MF_00735"/>
    </source>
</evidence>
<evidence type="ECO:0000256" key="4">
    <source>
        <dbReference type="ARBA" id="ARBA00022679"/>
    </source>
</evidence>
<keyword evidence="8" id="KW-1185">Reference proteome</keyword>
<dbReference type="Pfam" id="PF06325">
    <property type="entry name" value="PrmA"/>
    <property type="match status" value="1"/>
</dbReference>
<protein>
    <recommendedName>
        <fullName evidence="6">Ribosomal protein L11 methyltransferase</fullName>
        <shortName evidence="6">L11 Mtase</shortName>
        <ecNumber evidence="6">2.1.1.-</ecNumber>
    </recommendedName>
</protein>
<dbReference type="InterPro" id="IPR004498">
    <property type="entry name" value="Ribosomal_PrmA_MeTrfase"/>
</dbReference>
<proteinExistence type="inferred from homology"/>
<keyword evidence="7" id="KW-0689">Ribosomal protein</keyword>
<dbReference type="Proteomes" id="UP000554286">
    <property type="component" value="Unassembled WGS sequence"/>
</dbReference>
<dbReference type="HAMAP" id="MF_00735">
    <property type="entry name" value="Methyltr_PrmA"/>
    <property type="match status" value="1"/>
</dbReference>
<comment type="caution">
    <text evidence="7">The sequence shown here is derived from an EMBL/GenBank/DDBJ whole genome shotgun (WGS) entry which is preliminary data.</text>
</comment>
<keyword evidence="4 6" id="KW-0808">Transferase</keyword>
<keyword evidence="3 6" id="KW-0489">Methyltransferase</keyword>
<feature type="binding site" evidence="6">
    <location>
        <position position="163"/>
    </location>
    <ligand>
        <name>S-adenosyl-L-methionine</name>
        <dbReference type="ChEBI" id="CHEBI:59789"/>
    </ligand>
</feature>
<keyword evidence="2 6" id="KW-0963">Cytoplasm</keyword>
<comment type="catalytic activity">
    <reaction evidence="6">
        <text>L-lysyl-[protein] + 3 S-adenosyl-L-methionine = N(6),N(6),N(6)-trimethyl-L-lysyl-[protein] + 3 S-adenosyl-L-homocysteine + 3 H(+)</text>
        <dbReference type="Rhea" id="RHEA:54192"/>
        <dbReference type="Rhea" id="RHEA-COMP:9752"/>
        <dbReference type="Rhea" id="RHEA-COMP:13826"/>
        <dbReference type="ChEBI" id="CHEBI:15378"/>
        <dbReference type="ChEBI" id="CHEBI:29969"/>
        <dbReference type="ChEBI" id="CHEBI:57856"/>
        <dbReference type="ChEBI" id="CHEBI:59789"/>
        <dbReference type="ChEBI" id="CHEBI:61961"/>
    </reaction>
</comment>
<dbReference type="EC" id="2.1.1.-" evidence="6"/>
<comment type="function">
    <text evidence="6">Methylates ribosomal protein L11.</text>
</comment>
<dbReference type="InterPro" id="IPR050078">
    <property type="entry name" value="Ribosomal_L11_MeTrfase_PrmA"/>
</dbReference>
<feature type="binding site" evidence="6">
    <location>
        <position position="232"/>
    </location>
    <ligand>
        <name>S-adenosyl-L-methionine</name>
        <dbReference type="ChEBI" id="CHEBI:59789"/>
    </ligand>
</feature>
<dbReference type="PANTHER" id="PTHR43648">
    <property type="entry name" value="ELECTRON TRANSFER FLAVOPROTEIN BETA SUBUNIT LYSINE METHYLTRANSFERASE"/>
    <property type="match status" value="1"/>
</dbReference>
<keyword evidence="7" id="KW-0687">Ribonucleoprotein</keyword>
<keyword evidence="5 6" id="KW-0949">S-adenosyl-L-methionine</keyword>
<evidence type="ECO:0000256" key="2">
    <source>
        <dbReference type="ARBA" id="ARBA00022490"/>
    </source>
</evidence>
<name>A0A7W6WBZ6_9PROT</name>
<comment type="similarity">
    <text evidence="1 6">Belongs to the methyltransferase superfamily. PrmA family.</text>
</comment>
<organism evidence="7 8">
    <name type="scientific">Roseospira visakhapatnamensis</name>
    <dbReference type="NCBI Taxonomy" id="390880"/>
    <lineage>
        <taxon>Bacteria</taxon>
        <taxon>Pseudomonadati</taxon>
        <taxon>Pseudomonadota</taxon>
        <taxon>Alphaproteobacteria</taxon>
        <taxon>Rhodospirillales</taxon>
        <taxon>Rhodospirillaceae</taxon>
        <taxon>Roseospira</taxon>
    </lineage>
</organism>
<dbReference type="SUPFAM" id="SSF53335">
    <property type="entry name" value="S-adenosyl-L-methionine-dependent methyltransferases"/>
    <property type="match status" value="1"/>
</dbReference>
<reference evidence="7 8" key="1">
    <citation type="submission" date="2020-08" db="EMBL/GenBank/DDBJ databases">
        <title>Genome sequencing of Purple Non-Sulfur Bacteria from various extreme environments.</title>
        <authorList>
            <person name="Mayer M."/>
        </authorList>
    </citation>
    <scope>NUCLEOTIDE SEQUENCE [LARGE SCALE GENOMIC DNA]</scope>
    <source>
        <strain evidence="7 8">JA131</strain>
    </source>
</reference>
<evidence type="ECO:0000256" key="5">
    <source>
        <dbReference type="ARBA" id="ARBA00022691"/>
    </source>
</evidence>
<comment type="subcellular location">
    <subcellularLocation>
        <location evidence="6">Cytoplasm</location>
    </subcellularLocation>
</comment>
<dbReference type="InterPro" id="IPR029063">
    <property type="entry name" value="SAM-dependent_MTases_sf"/>
</dbReference>
<feature type="binding site" evidence="6">
    <location>
        <position position="185"/>
    </location>
    <ligand>
        <name>S-adenosyl-L-methionine</name>
        <dbReference type="ChEBI" id="CHEBI:59789"/>
    </ligand>
</feature>
<evidence type="ECO:0000256" key="3">
    <source>
        <dbReference type="ARBA" id="ARBA00022603"/>
    </source>
</evidence>